<dbReference type="EMBL" id="CAAHDH010000001">
    <property type="protein sequence ID" value="VGM37301.1"/>
    <property type="molecule type" value="Genomic_DNA"/>
</dbReference>
<dbReference type="AlphaFoldDB" id="A0A486UFW7"/>
<evidence type="ECO:0000256" key="1">
    <source>
        <dbReference type="SAM" id="Phobius"/>
    </source>
</evidence>
<keyword evidence="1" id="KW-0812">Transmembrane</keyword>
<gene>
    <name evidence="2" type="ORF">SAMEA4873563_00951</name>
</gene>
<reference evidence="2" key="1">
    <citation type="submission" date="2019-03" db="EMBL/GenBank/DDBJ databases">
        <authorList>
            <consortium name="Pathogen Informatics"/>
        </authorList>
    </citation>
    <scope>NUCLEOTIDE SEQUENCE</scope>
    <source>
        <strain evidence="2">5012STDY7626362</strain>
    </source>
</reference>
<keyword evidence="1" id="KW-0472">Membrane</keyword>
<evidence type="ECO:0000313" key="2">
    <source>
        <dbReference type="EMBL" id="VGM37301.1"/>
    </source>
</evidence>
<sequence>MIDYSEFLPFYFFALSSVLGLWLAAHSIGVILRLARFG</sequence>
<keyword evidence="1" id="KW-1133">Transmembrane helix</keyword>
<organism evidence="2">
    <name type="scientific">Klebsiella pneumoniae</name>
    <dbReference type="NCBI Taxonomy" id="573"/>
    <lineage>
        <taxon>Bacteria</taxon>
        <taxon>Pseudomonadati</taxon>
        <taxon>Pseudomonadota</taxon>
        <taxon>Gammaproteobacteria</taxon>
        <taxon>Enterobacterales</taxon>
        <taxon>Enterobacteriaceae</taxon>
        <taxon>Klebsiella/Raoultella group</taxon>
        <taxon>Klebsiella</taxon>
        <taxon>Klebsiella pneumoniae complex</taxon>
    </lineage>
</organism>
<name>A0A486UFW7_KLEPN</name>
<protein>
    <submittedName>
        <fullName evidence="2">Uncharacterized protein</fullName>
    </submittedName>
</protein>
<proteinExistence type="predicted"/>
<feature type="transmembrane region" description="Helical" evidence="1">
    <location>
        <begin position="12"/>
        <end position="35"/>
    </location>
</feature>
<accession>A0A486UFW7</accession>